<keyword evidence="2" id="KW-0808">Transferase</keyword>
<dbReference type="CDD" id="cd02440">
    <property type="entry name" value="AdoMet_MTases"/>
    <property type="match status" value="1"/>
</dbReference>
<evidence type="ECO:0000256" key="1">
    <source>
        <dbReference type="ARBA" id="ARBA00022603"/>
    </source>
</evidence>
<name>M2YCC3_9MICC</name>
<dbReference type="PANTHER" id="PTHR43542:SF1">
    <property type="entry name" value="METHYLTRANSFERASE"/>
    <property type="match status" value="1"/>
</dbReference>
<dbReference type="Pfam" id="PF03602">
    <property type="entry name" value="Cons_hypoth95"/>
    <property type="match status" value="1"/>
</dbReference>
<reference evidence="3 4" key="1">
    <citation type="journal article" date="2014" name="Genome Announc.">
        <title>Draft Genome Sequence of Kocuria palustris PEL.</title>
        <authorList>
            <person name="Sharma G."/>
            <person name="Khatri I."/>
            <person name="Subramanian S."/>
        </authorList>
    </citation>
    <scope>NUCLEOTIDE SEQUENCE [LARGE SCALE GENOMIC DNA]</scope>
    <source>
        <strain evidence="3 4">PEL</strain>
    </source>
</reference>
<dbReference type="Proteomes" id="UP000009877">
    <property type="component" value="Unassembled WGS sequence"/>
</dbReference>
<dbReference type="SUPFAM" id="SSF53335">
    <property type="entry name" value="S-adenosyl-L-methionine-dependent methyltransferases"/>
    <property type="match status" value="1"/>
</dbReference>
<dbReference type="InterPro" id="IPR004398">
    <property type="entry name" value="RNA_MeTrfase_RsmD"/>
</dbReference>
<evidence type="ECO:0000313" key="4">
    <source>
        <dbReference type="Proteomes" id="UP000009877"/>
    </source>
</evidence>
<accession>M2YCC3</accession>
<dbReference type="Gene3D" id="3.40.50.150">
    <property type="entry name" value="Vaccinia Virus protein VP39"/>
    <property type="match status" value="1"/>
</dbReference>
<dbReference type="NCBIfam" id="TIGR00095">
    <property type="entry name" value="16S rRNA (guanine(966)-N(2))-methyltransferase RsmD"/>
    <property type="match status" value="1"/>
</dbReference>
<dbReference type="STRING" id="71999.KPaMU14_04500"/>
<dbReference type="InterPro" id="IPR029063">
    <property type="entry name" value="SAM-dependent_MTases_sf"/>
</dbReference>
<protein>
    <submittedName>
        <fullName evidence="3">16S rRNA (Guanine(966)-N(2))-methyltransferase</fullName>
    </submittedName>
</protein>
<dbReference type="EMBL" id="ANHZ02000017">
    <property type="protein sequence ID" value="EME36155.1"/>
    <property type="molecule type" value="Genomic_DNA"/>
</dbReference>
<keyword evidence="1" id="KW-0489">Methyltransferase</keyword>
<dbReference type="PANTHER" id="PTHR43542">
    <property type="entry name" value="METHYLTRANSFERASE"/>
    <property type="match status" value="1"/>
</dbReference>
<proteinExistence type="predicted"/>
<gene>
    <name evidence="3" type="ORF">C884_00634</name>
</gene>
<dbReference type="GO" id="GO:0031167">
    <property type="term" value="P:rRNA methylation"/>
    <property type="evidence" value="ECO:0007669"/>
    <property type="project" value="InterPro"/>
</dbReference>
<dbReference type="RefSeq" id="WP_006215057.1">
    <property type="nucleotide sequence ID" value="NZ_ANHZ02000017.1"/>
</dbReference>
<evidence type="ECO:0000256" key="2">
    <source>
        <dbReference type="ARBA" id="ARBA00022679"/>
    </source>
</evidence>
<dbReference type="AlphaFoldDB" id="M2YCC3"/>
<sequence>MTRIIAGAAGGTRLASVPGTGTRPTTDRVKESLFSRLDAWGMLDDARVLDLFAGSGALGCECASRGAREVVLVEKHPRAVSVCRVNAETVNRALGSQRVRCERGSVHGYASAHEGPWDLVLADPPYPLGEAELSEVLSLLSGKLGPGGVVVIERSSRSPEPAWPQGLRRLESSRHGETMLWFAEADDPS</sequence>
<dbReference type="GO" id="GO:0008168">
    <property type="term" value="F:methyltransferase activity"/>
    <property type="evidence" value="ECO:0007669"/>
    <property type="project" value="UniProtKB-KW"/>
</dbReference>
<evidence type="ECO:0000313" key="3">
    <source>
        <dbReference type="EMBL" id="EME36155.1"/>
    </source>
</evidence>
<dbReference type="PIRSF" id="PIRSF004553">
    <property type="entry name" value="CHP00095"/>
    <property type="match status" value="1"/>
</dbReference>
<dbReference type="GeneID" id="93317086"/>
<keyword evidence="4" id="KW-1185">Reference proteome</keyword>
<organism evidence="3 4">
    <name type="scientific">Kocuria palustris PEL</name>
    <dbReference type="NCBI Taxonomy" id="1236550"/>
    <lineage>
        <taxon>Bacteria</taxon>
        <taxon>Bacillati</taxon>
        <taxon>Actinomycetota</taxon>
        <taxon>Actinomycetes</taxon>
        <taxon>Micrococcales</taxon>
        <taxon>Micrococcaceae</taxon>
        <taxon>Kocuria</taxon>
    </lineage>
</organism>
<comment type="caution">
    <text evidence="3">The sequence shown here is derived from an EMBL/GenBank/DDBJ whole genome shotgun (WGS) entry which is preliminary data.</text>
</comment>